<proteinExistence type="predicted"/>
<dbReference type="Proteomes" id="UP001549921">
    <property type="component" value="Unassembled WGS sequence"/>
</dbReference>
<dbReference type="SUPFAM" id="SSF55729">
    <property type="entry name" value="Acyl-CoA N-acyltransferases (Nat)"/>
    <property type="match status" value="1"/>
</dbReference>
<dbReference type="EMBL" id="JBEDNZ010000003">
    <property type="protein sequence ID" value="KAL0849746.1"/>
    <property type="molecule type" value="Genomic_DNA"/>
</dbReference>
<evidence type="ECO:0000259" key="1">
    <source>
        <dbReference type="PROSITE" id="PS51186"/>
    </source>
</evidence>
<name>A0ABD0TK96_LOXSC</name>
<gene>
    <name evidence="2" type="ORF">ABMA28_011702</name>
</gene>
<evidence type="ECO:0000313" key="2">
    <source>
        <dbReference type="EMBL" id="KAL0849746.1"/>
    </source>
</evidence>
<dbReference type="InterPro" id="IPR000182">
    <property type="entry name" value="GNAT_dom"/>
</dbReference>
<protein>
    <recommendedName>
        <fullName evidence="1">N-acetyltransferase domain-containing protein</fullName>
    </recommendedName>
</protein>
<comment type="caution">
    <text evidence="2">The sequence shown here is derived from an EMBL/GenBank/DDBJ whole genome shotgun (WGS) entry which is preliminary data.</text>
</comment>
<dbReference type="PANTHER" id="PTHR20905">
    <property type="entry name" value="N-ACETYLTRANSFERASE-RELATED"/>
    <property type="match status" value="1"/>
</dbReference>
<dbReference type="Gene3D" id="3.40.630.30">
    <property type="match status" value="1"/>
</dbReference>
<evidence type="ECO:0000313" key="3">
    <source>
        <dbReference type="Proteomes" id="UP001549921"/>
    </source>
</evidence>
<organism evidence="2 3">
    <name type="scientific">Loxostege sticticalis</name>
    <name type="common">Beet webworm moth</name>
    <dbReference type="NCBI Taxonomy" id="481309"/>
    <lineage>
        <taxon>Eukaryota</taxon>
        <taxon>Metazoa</taxon>
        <taxon>Ecdysozoa</taxon>
        <taxon>Arthropoda</taxon>
        <taxon>Hexapoda</taxon>
        <taxon>Insecta</taxon>
        <taxon>Pterygota</taxon>
        <taxon>Neoptera</taxon>
        <taxon>Endopterygota</taxon>
        <taxon>Lepidoptera</taxon>
        <taxon>Glossata</taxon>
        <taxon>Ditrysia</taxon>
        <taxon>Pyraloidea</taxon>
        <taxon>Crambidae</taxon>
        <taxon>Pyraustinae</taxon>
        <taxon>Loxostege</taxon>
    </lineage>
</organism>
<dbReference type="InterPro" id="IPR016181">
    <property type="entry name" value="Acyl_CoA_acyltransferase"/>
</dbReference>
<sequence length="282" mass="31641">MVFKREWDASCPRVWDRWEKDGRTWVIQDLRPEDDEKAVQILVDHLCTDEPLCNASGLINDPISIASIEVVWRKTVAERMTLGCYTEVDGQMTLVALNACLVMDKGETPDFKIEGKAWKNVYAVIDYIEEKKDAFEYLGLDRVLHALGLVVTREYRGNKLGGRILAAREPLCKSVGIKATATVFTGPASQKLAAKCGFTTIAEATWSELADAGLDFPRDDKVVKYMGCKEEFVNTFRDDHSVRPASQPNARTFFNQPKHTGLIDRDVAGSIRIGHDWICLGI</sequence>
<dbReference type="Pfam" id="PF00583">
    <property type="entry name" value="Acetyltransf_1"/>
    <property type="match status" value="1"/>
</dbReference>
<feature type="domain" description="N-acetyltransferase" evidence="1">
    <location>
        <begin position="80"/>
        <end position="231"/>
    </location>
</feature>
<dbReference type="PROSITE" id="PS51186">
    <property type="entry name" value="GNAT"/>
    <property type="match status" value="1"/>
</dbReference>
<dbReference type="AlphaFoldDB" id="A0ABD0TK96"/>
<accession>A0ABD0TK96</accession>
<reference evidence="2 3" key="1">
    <citation type="submission" date="2024-06" db="EMBL/GenBank/DDBJ databases">
        <title>A chromosome-level genome assembly of beet webworm, Loxostege sticticalis.</title>
        <authorList>
            <person name="Zhang Y."/>
        </authorList>
    </citation>
    <scope>NUCLEOTIDE SEQUENCE [LARGE SCALE GENOMIC DNA]</scope>
    <source>
        <strain evidence="2">AQ028</strain>
        <tissue evidence="2">Male pupae</tissue>
    </source>
</reference>
<dbReference type="PANTHER" id="PTHR20905:SF32">
    <property type="entry name" value="ARYLALKYLAMINE N-ACETYLTRANSFERASE-LIKE 7, ISOFORM A"/>
    <property type="match status" value="1"/>
</dbReference>